<evidence type="ECO:0000256" key="1">
    <source>
        <dbReference type="ARBA" id="ARBA00022450"/>
    </source>
</evidence>
<keyword evidence="2" id="KW-0597">Phosphoprotein</keyword>
<protein>
    <submittedName>
        <fullName evidence="4">Putative PKS/NRPS-like protein biosynthetic cluster</fullName>
    </submittedName>
</protein>
<dbReference type="PANTHER" id="PTHR43439">
    <property type="entry name" value="PHENYLACETATE-COENZYME A LIGASE"/>
    <property type="match status" value="1"/>
</dbReference>
<name>A0A4R0RD11_9APHY</name>
<evidence type="ECO:0000256" key="2">
    <source>
        <dbReference type="ARBA" id="ARBA00022553"/>
    </source>
</evidence>
<comment type="caution">
    <text evidence="4">The sequence shown here is derived from an EMBL/GenBank/DDBJ whole genome shotgun (WGS) entry which is preliminary data.</text>
</comment>
<proteinExistence type="predicted"/>
<keyword evidence="5" id="KW-1185">Reference proteome</keyword>
<dbReference type="Pfam" id="PF23562">
    <property type="entry name" value="AMP-binding_C_3"/>
    <property type="match status" value="1"/>
</dbReference>
<dbReference type="EMBL" id="RWJN01000207">
    <property type="protein sequence ID" value="TCD64926.1"/>
    <property type="molecule type" value="Genomic_DNA"/>
</dbReference>
<reference evidence="4 5" key="1">
    <citation type="submission" date="2018-11" db="EMBL/GenBank/DDBJ databases">
        <title>Genome assembly of Steccherinum ochraceum LE-BIN_3174, the white-rot fungus of the Steccherinaceae family (The Residual Polyporoid clade, Polyporales, Basidiomycota).</title>
        <authorList>
            <person name="Fedorova T.V."/>
            <person name="Glazunova O.A."/>
            <person name="Landesman E.O."/>
            <person name="Moiseenko K.V."/>
            <person name="Psurtseva N.V."/>
            <person name="Savinova O.S."/>
            <person name="Shakhova N.V."/>
            <person name="Tyazhelova T.V."/>
            <person name="Vasina D.V."/>
        </authorList>
    </citation>
    <scope>NUCLEOTIDE SEQUENCE [LARGE SCALE GENOMIC DNA]</scope>
    <source>
        <strain evidence="4 5">LE-BIN_3174</strain>
    </source>
</reference>
<evidence type="ECO:0000313" key="4">
    <source>
        <dbReference type="EMBL" id="TCD64926.1"/>
    </source>
</evidence>
<dbReference type="Proteomes" id="UP000292702">
    <property type="component" value="Unassembled WGS sequence"/>
</dbReference>
<feature type="domain" description="Thioester reductase (TE)" evidence="3">
    <location>
        <begin position="453"/>
        <end position="688"/>
    </location>
</feature>
<dbReference type="InterPro" id="IPR042099">
    <property type="entry name" value="ANL_N_sf"/>
</dbReference>
<sequence length="826" mass="90091">MGIFMQLYAPLVSGQYVGLYAPQWPAPPVVPNPQNIIDSSKATECDGVMVVPSIVEVWAQSPEIVDYLATFKILTFAGGPLSDMNGDKLTCAGVKLCAIYGGTEFGSPTGANDEKTDDWAWFKFAEFVKPRWIPQGDGTHELHFLTCDTHHPAIENLPDVRGYNTSDLFIPHPTKPDLWKIVGRSDDVIVLGSGEKIVPLPQEGYLASLPFVQGAVMFGRGQTQAGVLIEPRPDFAIDPNDEEALTAFRNKIWPSIEEANKLAPSFARIFKEMILVTDPARPMQRAAKGTAMRKLVLTSYIKEIDQLYETIEASTSANGVEPPSVWNTEAVEEWLVKHTTTINKGREPSVTVDIFDQGFDSLSATFLRNRIIGALRSSSDSAAQQAASRVPQEFVFTNPTLQKLAVAVVQLIHPERALNGHVSGPAQIMDFVERYSADLPTPKVRADGAVVLLTGSTGNLGSHILAALLQSSDVKAVYTLDRGIASEQRLKASFFDRGLSVDLLQSDRLTTCSGDLSQTDLGLNAQVLEEIRHSVTHIVHNAWKLDFNLSITSFQSHIANTRNIINFSAACSRPVKLLFSSSIAAAQRWDAAKGPVPEDVLSDPNLAVGSGYGESKYVVERILERAKQNGLDTMTFRIGQLSGSTGAGAWNVSDWVPILIKSSIALSYLPQLNGLVDWTPIDIAANTIVDIIQSSAFLPNLINITHPRPIPWSDVFAAVNVSVGGRLQSVPFSDWLTKLEARSANATEQDFNDVPAIKLVRFFRSISMSSAARPDAPNAGGRALYENTRAQALSESLRSAQPIDQAGVGLWLKYWESRDPNFLKAG</sequence>
<dbReference type="SUPFAM" id="SSF51735">
    <property type="entry name" value="NAD(P)-binding Rossmann-fold domains"/>
    <property type="match status" value="1"/>
</dbReference>
<evidence type="ECO:0000313" key="5">
    <source>
        <dbReference type="Proteomes" id="UP000292702"/>
    </source>
</evidence>
<gene>
    <name evidence="4" type="ORF">EIP91_003423</name>
</gene>
<dbReference type="InterPro" id="IPR036736">
    <property type="entry name" value="ACP-like_sf"/>
</dbReference>
<keyword evidence="1" id="KW-0596">Phosphopantetheine</keyword>
<dbReference type="STRING" id="92696.A0A4R0RD11"/>
<accession>A0A4R0RD11</accession>
<organism evidence="4 5">
    <name type="scientific">Steccherinum ochraceum</name>
    <dbReference type="NCBI Taxonomy" id="92696"/>
    <lineage>
        <taxon>Eukaryota</taxon>
        <taxon>Fungi</taxon>
        <taxon>Dikarya</taxon>
        <taxon>Basidiomycota</taxon>
        <taxon>Agaricomycotina</taxon>
        <taxon>Agaricomycetes</taxon>
        <taxon>Polyporales</taxon>
        <taxon>Steccherinaceae</taxon>
        <taxon>Steccherinum</taxon>
    </lineage>
</organism>
<dbReference type="AlphaFoldDB" id="A0A4R0RD11"/>
<dbReference type="Gene3D" id="1.10.1200.10">
    <property type="entry name" value="ACP-like"/>
    <property type="match status" value="1"/>
</dbReference>
<evidence type="ECO:0000259" key="3">
    <source>
        <dbReference type="Pfam" id="PF07993"/>
    </source>
</evidence>
<dbReference type="Pfam" id="PF07993">
    <property type="entry name" value="NAD_binding_4"/>
    <property type="match status" value="1"/>
</dbReference>
<dbReference type="Gene3D" id="3.40.50.720">
    <property type="entry name" value="NAD(P)-binding Rossmann-like Domain"/>
    <property type="match status" value="1"/>
</dbReference>
<dbReference type="InterPro" id="IPR036291">
    <property type="entry name" value="NAD(P)-bd_dom_sf"/>
</dbReference>
<dbReference type="OrthoDB" id="429813at2759"/>
<dbReference type="SUPFAM" id="SSF56801">
    <property type="entry name" value="Acetyl-CoA synthetase-like"/>
    <property type="match status" value="1"/>
</dbReference>
<dbReference type="PANTHER" id="PTHR43439:SF2">
    <property type="entry name" value="ENZYME, PUTATIVE (JCVI)-RELATED"/>
    <property type="match status" value="1"/>
</dbReference>
<dbReference type="InterPro" id="IPR013120">
    <property type="entry name" value="FAR_NAD-bd"/>
</dbReference>
<dbReference type="Gene3D" id="3.40.50.12780">
    <property type="entry name" value="N-terminal domain of ligase-like"/>
    <property type="match status" value="1"/>
</dbReference>
<dbReference type="InterPro" id="IPR051414">
    <property type="entry name" value="Adenylate-forming_Reductase"/>
</dbReference>